<feature type="compositionally biased region" description="Basic and acidic residues" evidence="4">
    <location>
        <begin position="1097"/>
        <end position="1108"/>
    </location>
</feature>
<feature type="domain" description="Carrier" evidence="5">
    <location>
        <begin position="2136"/>
        <end position="2211"/>
    </location>
</feature>
<dbReference type="PANTHER" id="PTHR45527:SF1">
    <property type="entry name" value="FATTY ACID SYNTHASE"/>
    <property type="match status" value="1"/>
</dbReference>
<evidence type="ECO:0000313" key="6">
    <source>
        <dbReference type="EMBL" id="MBC9713439.1"/>
    </source>
</evidence>
<sequence length="2481" mass="268155">MRHPETEDLAAAWNPLLAAQSGIWHAQRLDPANPVHNTGDRVEIMGQLDGQLFEQALRQAVDEAETLNLAFHEGADGPLQRVRRAPDWALQSLDLRDESSPREAAEAWMRADLERPVDPAAGPLMTQALLRIDDETHWWYQRVHHIAVDAYALTLLSSRVSALYTAFVKDEAPEPNPFGSLDALLMDEQSYLQGEQRDTDREFWRARFADRPRAVTLSGKPAAPARHVLRRGRDLPAGEGDRLAEAARAVKATWAELVVAATAGYTHRISGAEDIVLGLPLMNRRGPAALRTPAMLVNVMPLRIAVRPGDTGAELLRRVVLEVRSVRRHQRYRLEELRRDLGLAGDPAPLFGPMVNIKAFEDEALDFAGLPGVVHNLAAGPVDDLAVTVSPGRAGGLRLGLDANPACYDAGSLAAHERGLLRYLDALASLLLDDPHRAIGTLDLLDADEIHAATVGRTEEPCARTLPELFAEQADRTPHAVAVRSVDAALTYAELDTSANRLAHELLAAGVGPGTPVALALPRGTDTVLALFAVLKAGGVCQSLDLGHPEQRLAAVIEDARPVCLLGHAETVRALPASVRDALPALLLDEAATRRRIADRPATAPPAPHPGQDAYIIHTSGSTGRPKGVVATHASLANLHAGHGTDHIAPALVRTGRDRLTVAHSASFAFDASWDPLLWMVHGHELHVLDDATYRDTGALNAYVQEHRVDYLDVTPSYAEALIAEGLLDEGRHHPAVIVVGGETVPPALWQRLAATPGVRPINLYGPTETTVDAYYWVPGEAAGDSVPEGAAGGRTQERGREIGHPVRASRAYVLDSSLRPVPAGVTGELYIAGACLARGYLGRPDLTAERFVADPFGPLHGQPGARMYRTGDLVRRRTDHTLEFLGRADDQVKIRGFRIELGEIQAVLAAHPAVAQAAVIARDSAYGKRLLAYAVPASGARTDAAALRAHLAEHLPEHMVPSALVLLDALPRTANDKLDQRALPDPEPSVETPDSAEQQQSTPQEELIRGLFAQVLELPELPSAHADFFALGGHSLLAGRLAARLREAFRSDVTLADVFRAPTPRGLADLFRDAAHDTDRPVLAPVRNASDQPADAADKPAHSADHHTSHHNRPPLSPAQKRLWFLHRLEGPSATYNIPLVLTLTGPLDPSALRAALADLTERHSTLRTVYGATDNEPFAQVIPAAAVRVPFTTEPLTDPAPPADRLRTAVRHAFDLTADEAESAEAADAADAAETAETVELPIRATLFTDGAEQHTLLLLLHHIAADGASTTPLARDLTTAYTARAAGSAPQFTPLPVEYADHTAWQQRLLGTPDAPTPYATRLLDHWRETLRGLPDQLELPTDRPRPAVASYEGDTVPFRIDAAAHTALRALARDTGTTAFMIVQAALATLLTRHGAGTDIPIGTPVAGRDEEATADLVGFFVNTLVLRTDTSGAPTFRALLDRVRDTVLAAHQHAELPFDRLVEDLNPPRSLARHPLFQTMLAWQSVPDAEFALGDLTARMGAVPSGTAKFDLTLNAGELNEGGIAGFLEFRTDLFDRTTAQAFADRLTRLLTAAVEAPDTPIGLLPLLSPEEHRQSIEDWNQQTVLPQPALQQAPLPQTALPQPADATASQPPRPTLAARYEQAAAQYPHRTAATCGDERLTHAELSARANRLARGLAAQGIGPGAIVALALPRSLDLVVGLLAVAKSGAAYLPMDPDYPADRLAYMLQDASPAALITDTATTRKLPANDLPLVLVDAPHDEHPDHDLTDADRTRPLRPTDIAYVIYTSGSTGRPKGVPVTHHNVLRLFTATDHWFGFDEQDVWTLFHSYAFDFSVWELWGALLHGGRVVVVPHLVSRDPAAFLDLLARERVTVLNQTPSAFYQLVAADRERPGSELALRYVVFGGEALELGRLDDWYARHADDAPVLVNMYGITETTVHVSYFPLGRETAAASASSTIGVNIPDLRVYVLDEYLQPVPPGVTGEMYVAGEGLARGYLGRHALTAERFVADPFGPPGTRMYRSGDLARRRTDGRLDYFGRADHQVKIRGFRIELGEIEAVLAAHPDVADVAVIVREDTPGDKRLVAYAVSNNRSDSTSTALREHGARDLPVHMVPSAVVLLDRLPLTANGKLDRKALPAPDHSAAVTEGRAPRGPREAQLCELFAEVLGLPRVGVDDNFFDLGGHSLLAVRLAGRIKTALGRDVTIGTVFQAPTPAALETVLDTENQSDPLDVLLPLRPDAPGNPLFCVHPAGGLSWCYAGLIRHLPDDIPLYGLQAQGVGAATADEPLPKTLEELAAHYVDRLREVRPEGPYRLLGWSTGGIIAHAMATRLQDLGEQVEILAILDAYPAEGFRELPVPDRAEALEALLTMGGYGPESLDGQPLELAAVTEVLRREGSPLASLDDRTIEALNALYLNTNHLVRGFDHRVFDGDVLFFRATVDTIDDTLTPETWTPYVTGRIDNTNVACSHKDMTLPEPIAHIARVVADRIDTLENR</sequence>
<dbReference type="Gene3D" id="3.40.50.980">
    <property type="match status" value="2"/>
</dbReference>
<dbReference type="PROSITE" id="PS50075">
    <property type="entry name" value="CARRIER"/>
    <property type="match status" value="2"/>
</dbReference>
<dbReference type="SUPFAM" id="SSF52777">
    <property type="entry name" value="CoA-dependent acyltransferases"/>
    <property type="match status" value="4"/>
</dbReference>
<dbReference type="PROSITE" id="PS00012">
    <property type="entry name" value="PHOSPHOPANTETHEINE"/>
    <property type="match status" value="1"/>
</dbReference>
<organism evidence="6 7">
    <name type="scientific">Streptomyces polyasparticus</name>
    <dbReference type="NCBI Taxonomy" id="2767826"/>
    <lineage>
        <taxon>Bacteria</taxon>
        <taxon>Bacillati</taxon>
        <taxon>Actinomycetota</taxon>
        <taxon>Actinomycetes</taxon>
        <taxon>Kitasatosporales</taxon>
        <taxon>Streptomycetaceae</taxon>
        <taxon>Streptomyces</taxon>
    </lineage>
</organism>
<feature type="region of interest" description="Disordered" evidence="4">
    <location>
        <begin position="2118"/>
        <end position="2137"/>
    </location>
</feature>
<accession>A0ABR7SEY6</accession>
<evidence type="ECO:0000256" key="4">
    <source>
        <dbReference type="SAM" id="MobiDB-lite"/>
    </source>
</evidence>
<dbReference type="InterPro" id="IPR020806">
    <property type="entry name" value="PKS_PP-bd"/>
</dbReference>
<dbReference type="InterPro" id="IPR023213">
    <property type="entry name" value="CAT-like_dom_sf"/>
</dbReference>
<feature type="region of interest" description="Disordered" evidence="4">
    <location>
        <begin position="980"/>
        <end position="1005"/>
    </location>
</feature>
<proteinExistence type="predicted"/>
<evidence type="ECO:0000313" key="7">
    <source>
        <dbReference type="Proteomes" id="UP000642284"/>
    </source>
</evidence>
<dbReference type="EMBL" id="JACTVJ010000006">
    <property type="protein sequence ID" value="MBC9713439.1"/>
    <property type="molecule type" value="Genomic_DNA"/>
</dbReference>
<dbReference type="Gene3D" id="3.30.559.10">
    <property type="entry name" value="Chloramphenicol acetyltransferase-like domain"/>
    <property type="match status" value="2"/>
</dbReference>
<dbReference type="InterPro" id="IPR045851">
    <property type="entry name" value="AMP-bd_C_sf"/>
</dbReference>
<keyword evidence="3" id="KW-0597">Phosphoprotein</keyword>
<dbReference type="PANTHER" id="PTHR45527">
    <property type="entry name" value="NONRIBOSOMAL PEPTIDE SYNTHETASE"/>
    <property type="match status" value="1"/>
</dbReference>
<dbReference type="PROSITE" id="PS00455">
    <property type="entry name" value="AMP_BINDING"/>
    <property type="match status" value="2"/>
</dbReference>
<dbReference type="RefSeq" id="WP_187813929.1">
    <property type="nucleotide sequence ID" value="NZ_JACTVJ010000006.1"/>
</dbReference>
<dbReference type="SMART" id="SM00824">
    <property type="entry name" value="PKS_TE"/>
    <property type="match status" value="1"/>
</dbReference>
<protein>
    <submittedName>
        <fullName evidence="6">Amino acid adenylation domain-containing protein</fullName>
    </submittedName>
</protein>
<dbReference type="CDD" id="cd05930">
    <property type="entry name" value="A_NRPS"/>
    <property type="match status" value="1"/>
</dbReference>
<dbReference type="SMART" id="SM00823">
    <property type="entry name" value="PKS_PP"/>
    <property type="match status" value="2"/>
</dbReference>
<dbReference type="InterPro" id="IPR036736">
    <property type="entry name" value="ACP-like_sf"/>
</dbReference>
<dbReference type="Pfam" id="PF00668">
    <property type="entry name" value="Condensation"/>
    <property type="match status" value="2"/>
</dbReference>
<evidence type="ECO:0000256" key="1">
    <source>
        <dbReference type="ARBA" id="ARBA00001957"/>
    </source>
</evidence>
<dbReference type="InterPro" id="IPR001031">
    <property type="entry name" value="Thioesterase"/>
</dbReference>
<dbReference type="InterPro" id="IPR020802">
    <property type="entry name" value="TesA-like"/>
</dbReference>
<dbReference type="InterPro" id="IPR009081">
    <property type="entry name" value="PP-bd_ACP"/>
</dbReference>
<evidence type="ECO:0000256" key="3">
    <source>
        <dbReference type="ARBA" id="ARBA00022553"/>
    </source>
</evidence>
<dbReference type="SUPFAM" id="SSF53474">
    <property type="entry name" value="alpha/beta-Hydrolases"/>
    <property type="match status" value="1"/>
</dbReference>
<dbReference type="NCBIfam" id="TIGR01733">
    <property type="entry name" value="AA-adenyl-dom"/>
    <property type="match status" value="2"/>
</dbReference>
<dbReference type="Gene3D" id="3.30.300.30">
    <property type="match status" value="2"/>
</dbReference>
<dbReference type="Pfam" id="PF13193">
    <property type="entry name" value="AMP-binding_C"/>
    <property type="match status" value="2"/>
</dbReference>
<dbReference type="Gene3D" id="3.40.50.1820">
    <property type="entry name" value="alpha/beta hydrolase"/>
    <property type="match status" value="2"/>
</dbReference>
<evidence type="ECO:0000256" key="2">
    <source>
        <dbReference type="ARBA" id="ARBA00022450"/>
    </source>
</evidence>
<dbReference type="InterPro" id="IPR042099">
    <property type="entry name" value="ANL_N_sf"/>
</dbReference>
<dbReference type="InterPro" id="IPR006162">
    <property type="entry name" value="Ppantetheine_attach_site"/>
</dbReference>
<evidence type="ECO:0000259" key="5">
    <source>
        <dbReference type="PROSITE" id="PS50075"/>
    </source>
</evidence>
<dbReference type="Pfam" id="PF00975">
    <property type="entry name" value="Thioesterase"/>
    <property type="match status" value="1"/>
</dbReference>
<keyword evidence="2" id="KW-0596">Phosphopantetheine</keyword>
<dbReference type="InterPro" id="IPR020845">
    <property type="entry name" value="AMP-binding_CS"/>
</dbReference>
<reference evidence="6 7" key="1">
    <citation type="submission" date="2020-08" db="EMBL/GenBank/DDBJ databases">
        <title>Genemic of Streptomyces polyaspartic.</title>
        <authorList>
            <person name="Liu W."/>
        </authorList>
    </citation>
    <scope>NUCLEOTIDE SEQUENCE [LARGE SCALE GENOMIC DNA]</scope>
    <source>
        <strain evidence="6 7">TRM66268-LWL</strain>
    </source>
</reference>
<dbReference type="InterPro" id="IPR025110">
    <property type="entry name" value="AMP-bd_C"/>
</dbReference>
<comment type="caution">
    <text evidence="6">The sequence shown here is derived from an EMBL/GenBank/DDBJ whole genome shotgun (WGS) entry which is preliminary data.</text>
</comment>
<dbReference type="Gene3D" id="3.40.50.12780">
    <property type="entry name" value="N-terminal domain of ligase-like"/>
    <property type="match status" value="1"/>
</dbReference>
<dbReference type="InterPro" id="IPR010071">
    <property type="entry name" value="AA_adenyl_dom"/>
</dbReference>
<dbReference type="Pfam" id="PF00501">
    <property type="entry name" value="AMP-binding"/>
    <property type="match status" value="2"/>
</dbReference>
<dbReference type="InterPro" id="IPR000873">
    <property type="entry name" value="AMP-dep_synth/lig_dom"/>
</dbReference>
<keyword evidence="7" id="KW-1185">Reference proteome</keyword>
<dbReference type="SUPFAM" id="SSF47336">
    <property type="entry name" value="ACP-like"/>
    <property type="match status" value="2"/>
</dbReference>
<name>A0ABR7SEY6_9ACTN</name>
<gene>
    <name evidence="6" type="ORF">H9Y04_12750</name>
</gene>
<feature type="domain" description="Carrier" evidence="5">
    <location>
        <begin position="1000"/>
        <end position="1076"/>
    </location>
</feature>
<dbReference type="InterPro" id="IPR001242">
    <property type="entry name" value="Condensation_dom"/>
</dbReference>
<dbReference type="Proteomes" id="UP000642284">
    <property type="component" value="Unassembled WGS sequence"/>
</dbReference>
<dbReference type="CDD" id="cd17643">
    <property type="entry name" value="A_NRPS_Cytc1-like"/>
    <property type="match status" value="1"/>
</dbReference>
<dbReference type="CDD" id="cd19540">
    <property type="entry name" value="LCL_NRPS-like"/>
    <property type="match status" value="1"/>
</dbReference>
<comment type="cofactor">
    <cofactor evidence="1">
        <name>pantetheine 4'-phosphate</name>
        <dbReference type="ChEBI" id="CHEBI:47942"/>
    </cofactor>
</comment>
<dbReference type="Pfam" id="PF00550">
    <property type="entry name" value="PP-binding"/>
    <property type="match status" value="2"/>
</dbReference>
<feature type="compositionally biased region" description="Polar residues" evidence="4">
    <location>
        <begin position="996"/>
        <end position="1005"/>
    </location>
</feature>
<dbReference type="SUPFAM" id="SSF56801">
    <property type="entry name" value="Acetyl-CoA synthetase-like"/>
    <property type="match status" value="2"/>
</dbReference>
<dbReference type="InterPro" id="IPR029058">
    <property type="entry name" value="AB_hydrolase_fold"/>
</dbReference>
<feature type="region of interest" description="Disordered" evidence="4">
    <location>
        <begin position="1088"/>
        <end position="1117"/>
    </location>
</feature>
<dbReference type="Gene3D" id="2.30.38.10">
    <property type="entry name" value="Luciferase, Domain 3"/>
    <property type="match status" value="1"/>
</dbReference>
<dbReference type="Gene3D" id="3.30.559.30">
    <property type="entry name" value="Nonribosomal peptide synthetase, condensation domain"/>
    <property type="match status" value="2"/>
</dbReference>